<protein>
    <submittedName>
        <fullName evidence="2">Uncharacterized protein</fullName>
    </submittedName>
</protein>
<keyword evidence="3" id="KW-1185">Reference proteome</keyword>
<organism evidence="2 3">
    <name type="scientific">Streptomyces xanthochromogenes</name>
    <dbReference type="NCBI Taxonomy" id="67384"/>
    <lineage>
        <taxon>Bacteria</taxon>
        <taxon>Bacillati</taxon>
        <taxon>Actinomycetota</taxon>
        <taxon>Actinomycetes</taxon>
        <taxon>Kitasatosporales</taxon>
        <taxon>Streptomycetaceae</taxon>
        <taxon>Streptomyces</taxon>
    </lineage>
</organism>
<dbReference type="Proteomes" id="UP000600946">
    <property type="component" value="Unassembled WGS sequence"/>
</dbReference>
<gene>
    <name evidence="2" type="ORF">GCM10010326_01980</name>
</gene>
<evidence type="ECO:0000256" key="1">
    <source>
        <dbReference type="SAM" id="MobiDB-lite"/>
    </source>
</evidence>
<name>A0ABQ2ZIC3_9ACTN</name>
<reference evidence="3" key="1">
    <citation type="journal article" date="2019" name="Int. J. Syst. Evol. Microbiol.">
        <title>The Global Catalogue of Microorganisms (GCM) 10K type strain sequencing project: providing services to taxonomists for standard genome sequencing and annotation.</title>
        <authorList>
            <consortium name="The Broad Institute Genomics Platform"/>
            <consortium name="The Broad Institute Genome Sequencing Center for Infectious Disease"/>
            <person name="Wu L."/>
            <person name="Ma J."/>
        </authorList>
    </citation>
    <scope>NUCLEOTIDE SEQUENCE [LARGE SCALE GENOMIC DNA]</scope>
    <source>
        <strain evidence="3">JCM 4594</strain>
    </source>
</reference>
<evidence type="ECO:0000313" key="3">
    <source>
        <dbReference type="Proteomes" id="UP000600946"/>
    </source>
</evidence>
<proteinExistence type="predicted"/>
<comment type="caution">
    <text evidence="2">The sequence shown here is derived from an EMBL/GenBank/DDBJ whole genome shotgun (WGS) entry which is preliminary data.</text>
</comment>
<dbReference type="EMBL" id="BMUU01000001">
    <property type="protein sequence ID" value="GGY14199.1"/>
    <property type="molecule type" value="Genomic_DNA"/>
</dbReference>
<evidence type="ECO:0000313" key="2">
    <source>
        <dbReference type="EMBL" id="GGY14199.1"/>
    </source>
</evidence>
<accession>A0ABQ2ZIC3</accession>
<feature type="region of interest" description="Disordered" evidence="1">
    <location>
        <begin position="27"/>
        <end position="48"/>
    </location>
</feature>
<sequence>MALTGTERLQPVGRRLPRHHRITVEFGMPLHWSQPPPEMRPAQARRAATDKIVQTVGALSGQEYAEVYGATPEAVAPHP</sequence>